<reference evidence="1" key="2">
    <citation type="journal article" date="2022" name="New Phytol.">
        <title>Evolutionary transition to the ectomycorrhizal habit in the genomes of a hyperdiverse lineage of mushroom-forming fungi.</title>
        <authorList>
            <person name="Looney B."/>
            <person name="Miyauchi S."/>
            <person name="Morin E."/>
            <person name="Drula E."/>
            <person name="Courty P.E."/>
            <person name="Kohler A."/>
            <person name="Kuo A."/>
            <person name="LaButti K."/>
            <person name="Pangilinan J."/>
            <person name="Lipzen A."/>
            <person name="Riley R."/>
            <person name="Andreopoulos W."/>
            <person name="He G."/>
            <person name="Johnson J."/>
            <person name="Nolan M."/>
            <person name="Tritt A."/>
            <person name="Barry K.W."/>
            <person name="Grigoriev I.V."/>
            <person name="Nagy L.G."/>
            <person name="Hibbett D."/>
            <person name="Henrissat B."/>
            <person name="Matheny P.B."/>
            <person name="Labbe J."/>
            <person name="Martin F.M."/>
        </authorList>
    </citation>
    <scope>NUCLEOTIDE SEQUENCE</scope>
    <source>
        <strain evidence="1">EC-137</strain>
    </source>
</reference>
<sequence>MAATLGESDAKFPKTTTDGLPPSPSRENPGAVFPKTDPSTAPRITSPGVAVAEQKAQEHDRLAKAHHDLREMTRKQDPQSAETGGMFVE</sequence>
<name>A0ACB8QFJ6_9AGAM</name>
<keyword evidence="2" id="KW-1185">Reference proteome</keyword>
<evidence type="ECO:0000313" key="1">
    <source>
        <dbReference type="EMBL" id="KAI0030447.1"/>
    </source>
</evidence>
<reference evidence="1" key="1">
    <citation type="submission" date="2021-02" db="EMBL/GenBank/DDBJ databases">
        <authorList>
            <consortium name="DOE Joint Genome Institute"/>
            <person name="Ahrendt S."/>
            <person name="Looney B.P."/>
            <person name="Miyauchi S."/>
            <person name="Morin E."/>
            <person name="Drula E."/>
            <person name="Courty P.E."/>
            <person name="Chicoki N."/>
            <person name="Fauchery L."/>
            <person name="Kohler A."/>
            <person name="Kuo A."/>
            <person name="Labutti K."/>
            <person name="Pangilinan J."/>
            <person name="Lipzen A."/>
            <person name="Riley R."/>
            <person name="Andreopoulos W."/>
            <person name="He G."/>
            <person name="Johnson J."/>
            <person name="Barry K.W."/>
            <person name="Grigoriev I.V."/>
            <person name="Nagy L."/>
            <person name="Hibbett D."/>
            <person name="Henrissat B."/>
            <person name="Matheny P.B."/>
            <person name="Labbe J."/>
            <person name="Martin F."/>
        </authorList>
    </citation>
    <scope>NUCLEOTIDE SEQUENCE</scope>
    <source>
        <strain evidence="1">EC-137</strain>
    </source>
</reference>
<dbReference type="Proteomes" id="UP000814128">
    <property type="component" value="Unassembled WGS sequence"/>
</dbReference>
<evidence type="ECO:0000313" key="2">
    <source>
        <dbReference type="Proteomes" id="UP000814128"/>
    </source>
</evidence>
<accession>A0ACB8QFJ6</accession>
<dbReference type="EMBL" id="MU273621">
    <property type="protein sequence ID" value="KAI0030447.1"/>
    <property type="molecule type" value="Genomic_DNA"/>
</dbReference>
<gene>
    <name evidence="1" type="ORF">K488DRAFT_87750</name>
</gene>
<organism evidence="1 2">
    <name type="scientific">Vararia minispora EC-137</name>
    <dbReference type="NCBI Taxonomy" id="1314806"/>
    <lineage>
        <taxon>Eukaryota</taxon>
        <taxon>Fungi</taxon>
        <taxon>Dikarya</taxon>
        <taxon>Basidiomycota</taxon>
        <taxon>Agaricomycotina</taxon>
        <taxon>Agaricomycetes</taxon>
        <taxon>Russulales</taxon>
        <taxon>Lachnocladiaceae</taxon>
        <taxon>Vararia</taxon>
    </lineage>
</organism>
<proteinExistence type="predicted"/>
<comment type="caution">
    <text evidence="1">The sequence shown here is derived from an EMBL/GenBank/DDBJ whole genome shotgun (WGS) entry which is preliminary data.</text>
</comment>
<protein>
    <submittedName>
        <fullName evidence="1">Uncharacterized protein</fullName>
    </submittedName>
</protein>